<dbReference type="STRING" id="502025.Hoch_5172"/>
<dbReference type="GO" id="GO:0020037">
    <property type="term" value="F:heme binding"/>
    <property type="evidence" value="ECO:0007669"/>
    <property type="project" value="InterPro"/>
</dbReference>
<dbReference type="PANTHER" id="PTHR42071">
    <property type="entry name" value="PROTOGLOBIN DOMAIN-CONTAINING PROTEIN"/>
    <property type="match status" value="1"/>
</dbReference>
<evidence type="ECO:0000313" key="2">
    <source>
        <dbReference type="EMBL" id="ACY17660.1"/>
    </source>
</evidence>
<sequence>MKTIDEELLRTDPAHRYAYLAEFIGFGDDDVAALHGAAPQLAPLVPGLVDAVYEKLFSFDLTRRPFLVRQAGYEGEVPAALEALTPEHDMVRFRKQHLAAYFEALVTKPYGEKMVRYLDAVGRIHTSHAGNPAIVVEAIHMNALLGFVHDALMAAIFELGLGRDDEVRLQRAVGKLLWIQNDFINRHYQA</sequence>
<dbReference type="KEGG" id="hoh:Hoch_5172"/>
<evidence type="ECO:0000313" key="3">
    <source>
        <dbReference type="Proteomes" id="UP000001880"/>
    </source>
</evidence>
<reference evidence="2 3" key="1">
    <citation type="journal article" date="2010" name="Stand. Genomic Sci.">
        <title>Complete genome sequence of Haliangium ochraceum type strain (SMP-2).</title>
        <authorList>
            <consortium name="US DOE Joint Genome Institute (JGI-PGF)"/>
            <person name="Ivanova N."/>
            <person name="Daum C."/>
            <person name="Lang E."/>
            <person name="Abt B."/>
            <person name="Kopitz M."/>
            <person name="Saunders E."/>
            <person name="Lapidus A."/>
            <person name="Lucas S."/>
            <person name="Glavina Del Rio T."/>
            <person name="Nolan M."/>
            <person name="Tice H."/>
            <person name="Copeland A."/>
            <person name="Cheng J.F."/>
            <person name="Chen F."/>
            <person name="Bruce D."/>
            <person name="Goodwin L."/>
            <person name="Pitluck S."/>
            <person name="Mavromatis K."/>
            <person name="Pati A."/>
            <person name="Mikhailova N."/>
            <person name="Chen A."/>
            <person name="Palaniappan K."/>
            <person name="Land M."/>
            <person name="Hauser L."/>
            <person name="Chang Y.J."/>
            <person name="Jeffries C.D."/>
            <person name="Detter J.C."/>
            <person name="Brettin T."/>
            <person name="Rohde M."/>
            <person name="Goker M."/>
            <person name="Bristow J."/>
            <person name="Markowitz V."/>
            <person name="Eisen J.A."/>
            <person name="Hugenholtz P."/>
            <person name="Kyrpides N.C."/>
            <person name="Klenk H.P."/>
        </authorList>
    </citation>
    <scope>NUCLEOTIDE SEQUENCE [LARGE SCALE GENOMIC DNA]</scope>
    <source>
        <strain evidence="3">DSM 14365 / CIP 107738 / JCM 11303 / AJ 13395 / SMP-2</strain>
    </source>
</reference>
<dbReference type="eggNOG" id="ENOG502ZBTU">
    <property type="taxonomic scope" value="Bacteria"/>
</dbReference>
<dbReference type="EMBL" id="CP001804">
    <property type="protein sequence ID" value="ACY17660.1"/>
    <property type="molecule type" value="Genomic_DNA"/>
</dbReference>
<dbReference type="InterPro" id="IPR012292">
    <property type="entry name" value="Globin/Proto"/>
</dbReference>
<dbReference type="PANTHER" id="PTHR42071:SF1">
    <property type="entry name" value="GLOBIN-SENSOR DOMAIN-CONTAINING PROTEIN"/>
    <property type="match status" value="1"/>
</dbReference>
<accession>D0LWL0</accession>
<protein>
    <recommendedName>
        <fullName evidence="1">Globin-sensor domain-containing protein</fullName>
    </recommendedName>
</protein>
<dbReference type="Gene3D" id="1.10.490.10">
    <property type="entry name" value="Globins"/>
    <property type="match status" value="1"/>
</dbReference>
<dbReference type="AlphaFoldDB" id="D0LWL0"/>
<feature type="domain" description="Globin-sensor" evidence="1">
    <location>
        <begin position="16"/>
        <end position="189"/>
    </location>
</feature>
<dbReference type="Pfam" id="PF11563">
    <property type="entry name" value="Protoglobin"/>
    <property type="match status" value="1"/>
</dbReference>
<dbReference type="SUPFAM" id="SSF46458">
    <property type="entry name" value="Globin-like"/>
    <property type="match status" value="1"/>
</dbReference>
<dbReference type="Proteomes" id="UP000001880">
    <property type="component" value="Chromosome"/>
</dbReference>
<dbReference type="OrthoDB" id="267853at2"/>
<name>D0LWL0_HALO1</name>
<dbReference type="GO" id="GO:0019825">
    <property type="term" value="F:oxygen binding"/>
    <property type="evidence" value="ECO:0007669"/>
    <property type="project" value="InterPro"/>
</dbReference>
<dbReference type="HOGENOM" id="CLU_063074_1_1_7"/>
<dbReference type="RefSeq" id="WP_012830252.1">
    <property type="nucleotide sequence ID" value="NC_013440.1"/>
</dbReference>
<gene>
    <name evidence="2" type="ordered locus">Hoch_5172</name>
</gene>
<dbReference type="InterPro" id="IPR009050">
    <property type="entry name" value="Globin-like_sf"/>
</dbReference>
<evidence type="ECO:0000259" key="1">
    <source>
        <dbReference type="Pfam" id="PF11563"/>
    </source>
</evidence>
<organism evidence="2 3">
    <name type="scientific">Haliangium ochraceum (strain DSM 14365 / JCM 11303 / SMP-2)</name>
    <dbReference type="NCBI Taxonomy" id="502025"/>
    <lineage>
        <taxon>Bacteria</taxon>
        <taxon>Pseudomonadati</taxon>
        <taxon>Myxococcota</taxon>
        <taxon>Polyangia</taxon>
        <taxon>Haliangiales</taxon>
        <taxon>Kofleriaceae</taxon>
        <taxon>Haliangium</taxon>
    </lineage>
</organism>
<keyword evidence="3" id="KW-1185">Reference proteome</keyword>
<proteinExistence type="predicted"/>
<dbReference type="InterPro" id="IPR044398">
    <property type="entry name" value="Globin-sensor_dom"/>
</dbReference>